<reference evidence="1" key="1">
    <citation type="submission" date="2020-09" db="EMBL/GenBank/DDBJ databases">
        <title>Pseudomonas syringae pv. eriobotryae genome sequence causing loquat canker disease.</title>
        <authorList>
            <person name="Fukuda S."/>
            <person name="Tashiro H."/>
            <person name="Nagano Y."/>
        </authorList>
    </citation>
    <scope>NUCLEOTIDE SEQUENCE</scope>
    <source>
        <strain evidence="1">AM001</strain>
    </source>
</reference>
<comment type="caution">
    <text evidence="1">The sequence shown here is derived from an EMBL/GenBank/DDBJ whole genome shotgun (WGS) entry which is preliminary data.</text>
</comment>
<gene>
    <name evidence="1" type="ORF">PSE10A_10170</name>
</gene>
<dbReference type="EMBL" id="BMZW01000004">
    <property type="protein sequence ID" value="GFZ58506.1"/>
    <property type="molecule type" value="Genomic_DNA"/>
</dbReference>
<evidence type="ECO:0000313" key="1">
    <source>
        <dbReference type="EMBL" id="GFZ58506.1"/>
    </source>
</evidence>
<sequence>MPGSDSIDNLSVCIIESRGPHTASQHYIHSDDQCIYCTASTLTYKPEKFEHPHSYHTDYRRQSGKRVFYSNTLYADK</sequence>
<accession>A0A9P3EAP2</accession>
<protein>
    <submittedName>
        <fullName evidence="1">Uncharacterized protein</fullName>
    </submittedName>
</protein>
<name>A0A9P3EAP2_PSEA0</name>
<dbReference type="AlphaFoldDB" id="A0A9P3EAP2"/>
<evidence type="ECO:0000313" key="2">
    <source>
        <dbReference type="Proteomes" id="UP000630864"/>
    </source>
</evidence>
<dbReference type="Proteomes" id="UP000630864">
    <property type="component" value="Unassembled WGS sequence"/>
</dbReference>
<proteinExistence type="predicted"/>
<organism evidence="1 2">
    <name type="scientific">Pseudomonas amygdali pv. eriobotryae</name>
    <dbReference type="NCBI Taxonomy" id="129137"/>
    <lineage>
        <taxon>Bacteria</taxon>
        <taxon>Pseudomonadati</taxon>
        <taxon>Pseudomonadota</taxon>
        <taxon>Gammaproteobacteria</taxon>
        <taxon>Pseudomonadales</taxon>
        <taxon>Pseudomonadaceae</taxon>
        <taxon>Pseudomonas</taxon>
        <taxon>Pseudomonas amygdali</taxon>
    </lineage>
</organism>